<dbReference type="EMBL" id="LXQA010014276">
    <property type="protein sequence ID" value="MCH88499.1"/>
    <property type="molecule type" value="Genomic_DNA"/>
</dbReference>
<dbReference type="InterPro" id="IPR051304">
    <property type="entry name" value="SCF_F-box_domain"/>
</dbReference>
<dbReference type="PANTHER" id="PTHR47123">
    <property type="entry name" value="F-BOX PROTEIN SKIP23"/>
    <property type="match status" value="1"/>
</dbReference>
<dbReference type="PANTHER" id="PTHR47123:SF28">
    <property type="entry name" value="F-BOX DOMAIN-CONTAINING PROTEIN"/>
    <property type="match status" value="1"/>
</dbReference>
<protein>
    <submittedName>
        <fullName evidence="2">F-box protein</fullName>
    </submittedName>
</protein>
<dbReference type="Pfam" id="PF03478">
    <property type="entry name" value="Beta-prop_KIB1-4"/>
    <property type="match status" value="1"/>
</dbReference>
<dbReference type="AlphaFoldDB" id="A0A392MNG7"/>
<evidence type="ECO:0000313" key="2">
    <source>
        <dbReference type="EMBL" id="MCH88499.1"/>
    </source>
</evidence>
<evidence type="ECO:0000313" key="3">
    <source>
        <dbReference type="Proteomes" id="UP000265520"/>
    </source>
</evidence>
<organism evidence="2 3">
    <name type="scientific">Trifolium medium</name>
    <dbReference type="NCBI Taxonomy" id="97028"/>
    <lineage>
        <taxon>Eukaryota</taxon>
        <taxon>Viridiplantae</taxon>
        <taxon>Streptophyta</taxon>
        <taxon>Embryophyta</taxon>
        <taxon>Tracheophyta</taxon>
        <taxon>Spermatophyta</taxon>
        <taxon>Magnoliopsida</taxon>
        <taxon>eudicotyledons</taxon>
        <taxon>Gunneridae</taxon>
        <taxon>Pentapetalae</taxon>
        <taxon>rosids</taxon>
        <taxon>fabids</taxon>
        <taxon>Fabales</taxon>
        <taxon>Fabaceae</taxon>
        <taxon>Papilionoideae</taxon>
        <taxon>50 kb inversion clade</taxon>
        <taxon>NPAAA clade</taxon>
        <taxon>Hologalegina</taxon>
        <taxon>IRL clade</taxon>
        <taxon>Trifolieae</taxon>
        <taxon>Trifolium</taxon>
    </lineage>
</organism>
<comment type="caution">
    <text evidence="2">The sequence shown here is derived from an EMBL/GenBank/DDBJ whole genome shotgun (WGS) entry which is preliminary data.</text>
</comment>
<feature type="domain" description="KIB1-4 beta-propeller" evidence="1">
    <location>
        <begin position="14"/>
        <end position="97"/>
    </location>
</feature>
<dbReference type="InterPro" id="IPR005174">
    <property type="entry name" value="KIB1-4_b-propeller"/>
</dbReference>
<reference evidence="2 3" key="1">
    <citation type="journal article" date="2018" name="Front. Plant Sci.">
        <title>Red Clover (Trifolium pratense) and Zigzag Clover (T. medium) - A Picture of Genomic Similarities and Differences.</title>
        <authorList>
            <person name="Dluhosova J."/>
            <person name="Istvanek J."/>
            <person name="Nedelnik J."/>
            <person name="Repkova J."/>
        </authorList>
    </citation>
    <scope>NUCLEOTIDE SEQUENCE [LARGE SCALE GENOMIC DNA]</scope>
    <source>
        <strain evidence="3">cv. 10/8</strain>
        <tissue evidence="2">Leaf</tissue>
    </source>
</reference>
<evidence type="ECO:0000259" key="1">
    <source>
        <dbReference type="Pfam" id="PF03478"/>
    </source>
</evidence>
<sequence length="131" mass="15035">MELVQFTQPFCSSYNGKTKKMVEFGGRLYVVEMHIKLKGSSLHLEVDIKVYKVNEESGGWEIVKNLGDVEFVLGKHSNLSLSAQDYHGIEGNCIYFSYPSSIFRVFRFSLKDSMLTTYGPFWPCPDLFKKT</sequence>
<keyword evidence="3" id="KW-1185">Reference proteome</keyword>
<gene>
    <name evidence="2" type="ORF">A2U01_0009388</name>
</gene>
<dbReference type="Proteomes" id="UP000265520">
    <property type="component" value="Unassembled WGS sequence"/>
</dbReference>
<proteinExistence type="predicted"/>
<accession>A0A392MNG7</accession>
<name>A0A392MNG7_9FABA</name>